<accession>A0A2D0IU34</accession>
<dbReference type="GO" id="GO:0006865">
    <property type="term" value="P:amino acid transport"/>
    <property type="evidence" value="ECO:0007669"/>
    <property type="project" value="UniProtKB-KW"/>
</dbReference>
<dbReference type="PANTHER" id="PTHR30614">
    <property type="entry name" value="MEMBRANE COMPONENT OF AMINO ACID ABC TRANSPORTER"/>
    <property type="match status" value="1"/>
</dbReference>
<comment type="similarity">
    <text evidence="2">Belongs to the binding-protein-dependent transport system permease family. HisMQ subfamily.</text>
</comment>
<feature type="transmembrane region" description="Helical" evidence="13">
    <location>
        <begin position="20"/>
        <end position="40"/>
    </location>
</feature>
<evidence type="ECO:0000313" key="17">
    <source>
        <dbReference type="Proteomes" id="UP000225605"/>
    </source>
</evidence>
<evidence type="ECO:0000256" key="13">
    <source>
        <dbReference type="RuleBase" id="RU363032"/>
    </source>
</evidence>
<keyword evidence="18" id="KW-1185">Reference proteome</keyword>
<comment type="subcellular location">
    <subcellularLocation>
        <location evidence="1">Cell inner membrane</location>
        <topology evidence="1">Multi-pass membrane protein</topology>
    </subcellularLocation>
    <subcellularLocation>
        <location evidence="13">Cell membrane</location>
        <topology evidence="13">Multi-pass membrane protein</topology>
    </subcellularLocation>
</comment>
<evidence type="ECO:0000256" key="7">
    <source>
        <dbReference type="ARBA" id="ARBA00022970"/>
    </source>
</evidence>
<keyword evidence="5" id="KW-0997">Cell inner membrane</keyword>
<dbReference type="InterPro" id="IPR035906">
    <property type="entry name" value="MetI-like_sf"/>
</dbReference>
<proteinExistence type="inferred from homology"/>
<evidence type="ECO:0000256" key="10">
    <source>
        <dbReference type="ARBA" id="ARBA00040319"/>
    </source>
</evidence>
<dbReference type="InterPro" id="IPR010065">
    <property type="entry name" value="AA_ABC_transptr_permease_3TM"/>
</dbReference>
<evidence type="ECO:0000256" key="9">
    <source>
        <dbReference type="ARBA" id="ARBA00023136"/>
    </source>
</evidence>
<dbReference type="FunFam" id="1.10.3720.10:FF:000017">
    <property type="entry name" value="Arginine ABC transporter permease protein ArtM"/>
    <property type="match status" value="1"/>
</dbReference>
<dbReference type="InterPro" id="IPR043429">
    <property type="entry name" value="ArtM/GltK/GlnP/TcyL/YhdX-like"/>
</dbReference>
<keyword evidence="4" id="KW-1003">Cell membrane</keyword>
<dbReference type="EMBL" id="NIBT01000006">
    <property type="protein sequence ID" value="PHM25367.1"/>
    <property type="molecule type" value="Genomic_DNA"/>
</dbReference>
<evidence type="ECO:0000256" key="6">
    <source>
        <dbReference type="ARBA" id="ARBA00022692"/>
    </source>
</evidence>
<keyword evidence="7" id="KW-0029">Amino-acid transport</keyword>
<organism evidence="15 17">
    <name type="scientific">Xenorhabdus ehlersii</name>
    <dbReference type="NCBI Taxonomy" id="290111"/>
    <lineage>
        <taxon>Bacteria</taxon>
        <taxon>Pseudomonadati</taxon>
        <taxon>Pseudomonadota</taxon>
        <taxon>Gammaproteobacteria</taxon>
        <taxon>Enterobacterales</taxon>
        <taxon>Morganellaceae</taxon>
        <taxon>Xenorhabdus</taxon>
    </lineage>
</organism>
<comment type="caution">
    <text evidence="15">The sequence shown here is derived from an EMBL/GenBank/DDBJ whole genome shotgun (WGS) entry which is preliminary data.</text>
</comment>
<feature type="transmembrane region" description="Helical" evidence="13">
    <location>
        <begin position="52"/>
        <end position="72"/>
    </location>
</feature>
<evidence type="ECO:0000256" key="3">
    <source>
        <dbReference type="ARBA" id="ARBA00022448"/>
    </source>
</evidence>
<comment type="subunit">
    <text evidence="12">The complex is composed of two ATP-binding proteins (ArtP), two transmembrane proteins (ArtM and ArtQ) and two solute-binding proteins (ArtJ and ArtI).</text>
</comment>
<evidence type="ECO:0000256" key="4">
    <source>
        <dbReference type="ARBA" id="ARBA00022475"/>
    </source>
</evidence>
<dbReference type="Pfam" id="PF00528">
    <property type="entry name" value="BPD_transp_1"/>
    <property type="match status" value="1"/>
</dbReference>
<keyword evidence="9 13" id="KW-0472">Membrane</keyword>
<evidence type="ECO:0000313" key="15">
    <source>
        <dbReference type="EMBL" id="PHM25367.1"/>
    </source>
</evidence>
<evidence type="ECO:0000256" key="12">
    <source>
        <dbReference type="ARBA" id="ARBA00063465"/>
    </source>
</evidence>
<reference evidence="16 18" key="2">
    <citation type="submission" date="2018-09" db="EMBL/GenBank/DDBJ databases">
        <title>Genomic Encyclopedia of Archaeal and Bacterial Type Strains, Phase II (KMG-II): from individual species to whole genera.</title>
        <authorList>
            <person name="Goeker M."/>
        </authorList>
    </citation>
    <scope>NUCLEOTIDE SEQUENCE [LARGE SCALE GENOMIC DNA]</scope>
    <source>
        <strain evidence="16 18">DSM 16337</strain>
    </source>
</reference>
<dbReference type="AlphaFoldDB" id="A0A2D0IU34"/>
<feature type="domain" description="ABC transmembrane type-1" evidence="14">
    <location>
        <begin position="13"/>
        <end position="209"/>
    </location>
</feature>
<evidence type="ECO:0000313" key="18">
    <source>
        <dbReference type="Proteomes" id="UP000283568"/>
    </source>
</evidence>
<feature type="transmembrane region" description="Helical" evidence="13">
    <location>
        <begin position="92"/>
        <end position="115"/>
    </location>
</feature>
<dbReference type="EMBL" id="RAQI01000003">
    <property type="protein sequence ID" value="RKE90498.1"/>
    <property type="molecule type" value="Genomic_DNA"/>
</dbReference>
<gene>
    <name evidence="16" type="ORF">BDE27_2369</name>
    <name evidence="15" type="ORF">Xehl_01585</name>
</gene>
<dbReference type="GO" id="GO:0043190">
    <property type="term" value="C:ATP-binding cassette (ABC) transporter complex"/>
    <property type="evidence" value="ECO:0007669"/>
    <property type="project" value="InterPro"/>
</dbReference>
<dbReference type="Proteomes" id="UP000225605">
    <property type="component" value="Unassembled WGS sequence"/>
</dbReference>
<reference evidence="15 17" key="1">
    <citation type="journal article" date="2017" name="Nat. Microbiol.">
        <title>Natural product diversity associated with the nematode symbionts Photorhabdus and Xenorhabdus.</title>
        <authorList>
            <person name="Tobias N.J."/>
            <person name="Wolff H."/>
            <person name="Djahanschiri B."/>
            <person name="Grundmann F."/>
            <person name="Kronenwerth M."/>
            <person name="Shi Y.M."/>
            <person name="Simonyi S."/>
            <person name="Grun P."/>
            <person name="Shapiro-Ilan D."/>
            <person name="Pidot S.J."/>
            <person name="Stinear T.P."/>
            <person name="Ebersberger I."/>
            <person name="Bode H.B."/>
        </authorList>
    </citation>
    <scope>NUCLEOTIDE SEQUENCE [LARGE SCALE GENOMIC DNA]</scope>
    <source>
        <strain evidence="15 17">DSM 16337</strain>
    </source>
</reference>
<evidence type="ECO:0000256" key="8">
    <source>
        <dbReference type="ARBA" id="ARBA00022989"/>
    </source>
</evidence>
<dbReference type="Gene3D" id="1.10.3720.10">
    <property type="entry name" value="MetI-like"/>
    <property type="match status" value="1"/>
</dbReference>
<evidence type="ECO:0000256" key="2">
    <source>
        <dbReference type="ARBA" id="ARBA00010072"/>
    </source>
</evidence>
<sequence length="223" mass="25076">MMFEYIKEILPGLQTSLSLTFSALLAAFTLSIVLTMILTMKLPVLSQLVRGYITLFTGTPLLVQFFLIYYGPGQFPSLKEYPWFWQLMSEPWLCAMVTLTLNSAAYSTLLFYGAVKAIPAGQWQSCQALGMSKVHSMRILLPYALKRALSSYSNEVVLIFKSTSLASTITLLDIMGYSQLQFGRSYDATIFIAAGIIYLCINGLLTLLMRIIEQRALSFEHRN</sequence>
<dbReference type="GO" id="GO:0022857">
    <property type="term" value="F:transmembrane transporter activity"/>
    <property type="evidence" value="ECO:0007669"/>
    <property type="project" value="InterPro"/>
</dbReference>
<feature type="transmembrane region" description="Helical" evidence="13">
    <location>
        <begin position="190"/>
        <end position="212"/>
    </location>
</feature>
<dbReference type="SUPFAM" id="SSF161098">
    <property type="entry name" value="MetI-like"/>
    <property type="match status" value="1"/>
</dbReference>
<keyword evidence="3 13" id="KW-0813">Transport</keyword>
<feature type="transmembrane region" description="Helical" evidence="13">
    <location>
        <begin position="156"/>
        <end position="178"/>
    </location>
</feature>
<protein>
    <recommendedName>
        <fullName evidence="10">Arginine ABC transporter permease protein ArtM</fullName>
    </recommendedName>
</protein>
<evidence type="ECO:0000256" key="5">
    <source>
        <dbReference type="ARBA" id="ARBA00022519"/>
    </source>
</evidence>
<dbReference type="NCBIfam" id="TIGR01726">
    <property type="entry name" value="HEQRo_perm_3TM"/>
    <property type="match status" value="1"/>
</dbReference>
<dbReference type="PANTHER" id="PTHR30614:SF10">
    <property type="entry name" value="ARGININE ABC TRANSPORTER PERMEASE PROTEIN ARTM"/>
    <property type="match status" value="1"/>
</dbReference>
<evidence type="ECO:0000256" key="1">
    <source>
        <dbReference type="ARBA" id="ARBA00004429"/>
    </source>
</evidence>
<dbReference type="CDD" id="cd06261">
    <property type="entry name" value="TM_PBP2"/>
    <property type="match status" value="1"/>
</dbReference>
<keyword evidence="6 13" id="KW-0812">Transmembrane</keyword>
<name>A0A2D0IU34_9GAMM</name>
<comment type="function">
    <text evidence="11">Part of the ABC transporter complex ArtPIQMJ involved in arginine transport. Probably responsible for the translocation of the substrate across the membrane.</text>
</comment>
<dbReference type="InterPro" id="IPR000515">
    <property type="entry name" value="MetI-like"/>
</dbReference>
<dbReference type="PROSITE" id="PS50928">
    <property type="entry name" value="ABC_TM1"/>
    <property type="match status" value="1"/>
</dbReference>
<evidence type="ECO:0000256" key="11">
    <source>
        <dbReference type="ARBA" id="ARBA00055654"/>
    </source>
</evidence>
<evidence type="ECO:0000259" key="14">
    <source>
        <dbReference type="PROSITE" id="PS50928"/>
    </source>
</evidence>
<keyword evidence="8 13" id="KW-1133">Transmembrane helix</keyword>
<evidence type="ECO:0000313" key="16">
    <source>
        <dbReference type="EMBL" id="RKE90498.1"/>
    </source>
</evidence>
<dbReference type="NCBIfam" id="NF008336">
    <property type="entry name" value="PRK11122.1"/>
    <property type="match status" value="1"/>
</dbReference>
<dbReference type="Proteomes" id="UP000283568">
    <property type="component" value="Unassembled WGS sequence"/>
</dbReference>